<evidence type="ECO:0000256" key="1">
    <source>
        <dbReference type="SAM" id="MobiDB-lite"/>
    </source>
</evidence>
<dbReference type="EMBL" id="JAVFWL010000003">
    <property type="protein sequence ID" value="KAK6741357.1"/>
    <property type="molecule type" value="Genomic_DNA"/>
</dbReference>
<dbReference type="SUPFAM" id="SSF81606">
    <property type="entry name" value="PP2C-like"/>
    <property type="match status" value="1"/>
</dbReference>
<dbReference type="PROSITE" id="PS51746">
    <property type="entry name" value="PPM_2"/>
    <property type="match status" value="1"/>
</dbReference>
<comment type="caution">
    <text evidence="3">The sequence shown here is derived from an EMBL/GenBank/DDBJ whole genome shotgun (WGS) entry which is preliminary data.</text>
</comment>
<feature type="domain" description="PPM-type phosphatase" evidence="2">
    <location>
        <begin position="87"/>
        <end position="312"/>
    </location>
</feature>
<reference evidence="3 4" key="1">
    <citation type="submission" date="2023-08" db="EMBL/GenBank/DDBJ databases">
        <title>A Necator americanus chromosomal reference genome.</title>
        <authorList>
            <person name="Ilik V."/>
            <person name="Petrzelkova K.J."/>
            <person name="Pardy F."/>
            <person name="Fuh T."/>
            <person name="Niatou-Singa F.S."/>
            <person name="Gouil Q."/>
            <person name="Baker L."/>
            <person name="Ritchie M.E."/>
            <person name="Jex A.R."/>
            <person name="Gazzola D."/>
            <person name="Li H."/>
            <person name="Toshio Fujiwara R."/>
            <person name="Zhan B."/>
            <person name="Aroian R.V."/>
            <person name="Pafco B."/>
            <person name="Schwarz E.M."/>
        </authorList>
    </citation>
    <scope>NUCLEOTIDE SEQUENCE [LARGE SCALE GENOMIC DNA]</scope>
    <source>
        <strain evidence="3 4">Aroian</strain>
        <tissue evidence="3">Whole animal</tissue>
    </source>
</reference>
<dbReference type="PANTHER" id="PTHR13832:SF827">
    <property type="entry name" value="PROTEIN PHOSPHATASE 1L"/>
    <property type="match status" value="1"/>
</dbReference>
<dbReference type="Pfam" id="PF00481">
    <property type="entry name" value="PP2C"/>
    <property type="match status" value="1"/>
</dbReference>
<keyword evidence="4" id="KW-1185">Reference proteome</keyword>
<feature type="region of interest" description="Disordered" evidence="1">
    <location>
        <begin position="639"/>
        <end position="678"/>
    </location>
</feature>
<dbReference type="Proteomes" id="UP001303046">
    <property type="component" value="Unassembled WGS sequence"/>
</dbReference>
<organism evidence="3 4">
    <name type="scientific">Necator americanus</name>
    <name type="common">Human hookworm</name>
    <dbReference type="NCBI Taxonomy" id="51031"/>
    <lineage>
        <taxon>Eukaryota</taxon>
        <taxon>Metazoa</taxon>
        <taxon>Ecdysozoa</taxon>
        <taxon>Nematoda</taxon>
        <taxon>Chromadorea</taxon>
        <taxon>Rhabditida</taxon>
        <taxon>Rhabditina</taxon>
        <taxon>Rhabditomorpha</taxon>
        <taxon>Strongyloidea</taxon>
        <taxon>Ancylostomatidae</taxon>
        <taxon>Bunostominae</taxon>
        <taxon>Necator</taxon>
    </lineage>
</organism>
<sequence length="700" mass="77169">MDFGGVLDDSTFLQCMGSFRHITVQMLDLSNNALRDKTTRIVTGPALKQLDLTCNSALNLTSGTLSRNYKKPVALYDIGAQSKDRIQIGFSETSGSRNKLCIRRVHCGDIFGMVDGSSNYELPKTIQSVLKKIISSTDHKNNLSTILLEAHEVLEEPGERLGASCLLLHIDSKLSLSYVGNIGAAVVANGNLEKLTETNEMDEEQYDRIRSAGGTVDENNLINGVTPNQRQLGFYSLHPVVIPKPINKSMGITREIDYVFVASSAVWEFLTDAQIASILTTAVNPQVAAKTIQDALQACDYNGNSCVVVIRLLKPELSFRSSALPQPELSVPVAHTPMKVEESSVQEETTLQKIEQRLEKISEVIAKMEDDTTHEDTHALSGRQLYDRIAAQEKVSSWVSSPSSSMALPPPDPSNGKYSQLMDELRSKAILVDEFSASATTSSTPTVTESPANVAITRSDFSVLDVDTEDHLDCWKSAARKGLQRCYEKSLPEKITTPGMNSSEVNVIYSVECDRSLQTIQDIELFATLSLSDKKSGNNLAALDQNNHSEEKSLDFGVNSPFGSLKSHDSGTYSIQKAARERHIAGQYETVHRSFDYYSHTKVRPYDVADNLPSPPTLIPFMDSSNNSNIPYFEHASPRRRKMSVIEESPEMQTSSSEERVPSTTPPPLPKSGIPNEHSKCSFIRNGLRYARVVYSDADI</sequence>
<gene>
    <name evidence="3" type="primary">Necator_chrIII.g10057</name>
    <name evidence="3" type="ORF">RB195_009292</name>
</gene>
<accession>A0ABR1CU33</accession>
<proteinExistence type="predicted"/>
<evidence type="ECO:0000313" key="3">
    <source>
        <dbReference type="EMBL" id="KAK6741357.1"/>
    </source>
</evidence>
<evidence type="ECO:0000313" key="4">
    <source>
        <dbReference type="Proteomes" id="UP001303046"/>
    </source>
</evidence>
<dbReference type="PANTHER" id="PTHR13832">
    <property type="entry name" value="PROTEIN PHOSPHATASE 2C"/>
    <property type="match status" value="1"/>
</dbReference>
<dbReference type="SMART" id="SM00332">
    <property type="entry name" value="PP2Cc"/>
    <property type="match status" value="1"/>
</dbReference>
<evidence type="ECO:0000259" key="2">
    <source>
        <dbReference type="PROSITE" id="PS51746"/>
    </source>
</evidence>
<dbReference type="InterPro" id="IPR001932">
    <property type="entry name" value="PPM-type_phosphatase-like_dom"/>
</dbReference>
<name>A0ABR1CU33_NECAM</name>
<protein>
    <recommendedName>
        <fullName evidence="2">PPM-type phosphatase domain-containing protein</fullName>
    </recommendedName>
</protein>
<dbReference type="Gene3D" id="3.60.40.10">
    <property type="entry name" value="PPM-type phosphatase domain"/>
    <property type="match status" value="1"/>
</dbReference>
<dbReference type="InterPro" id="IPR015655">
    <property type="entry name" value="PP2C"/>
</dbReference>
<dbReference type="InterPro" id="IPR036457">
    <property type="entry name" value="PPM-type-like_dom_sf"/>
</dbReference>